<protein>
    <recommendedName>
        <fullName evidence="3">Response regulatory domain-containing protein</fullName>
    </recommendedName>
</protein>
<dbReference type="HOGENOM" id="CLU_000445_69_17_4"/>
<proteinExistence type="predicted"/>
<dbReference type="GO" id="GO:0000160">
    <property type="term" value="P:phosphorelay signal transduction system"/>
    <property type="evidence" value="ECO:0007669"/>
    <property type="project" value="InterPro"/>
</dbReference>
<dbReference type="STRING" id="1458425.SRAA_1667"/>
<dbReference type="SUPFAM" id="SSF52172">
    <property type="entry name" value="CheY-like"/>
    <property type="match status" value="1"/>
</dbReference>
<evidence type="ECO:0000313" key="5">
    <source>
        <dbReference type="Proteomes" id="UP000067461"/>
    </source>
</evidence>
<evidence type="ECO:0000256" key="2">
    <source>
        <dbReference type="PROSITE-ProRule" id="PRU00169"/>
    </source>
</evidence>
<evidence type="ECO:0000313" key="4">
    <source>
        <dbReference type="EMBL" id="BAO81521.1"/>
    </source>
</evidence>
<name>A0A060NHS9_9BURK</name>
<keyword evidence="5" id="KW-1185">Reference proteome</keyword>
<dbReference type="InterPro" id="IPR050595">
    <property type="entry name" value="Bact_response_regulator"/>
</dbReference>
<dbReference type="InterPro" id="IPR001789">
    <property type="entry name" value="Sig_transdc_resp-reg_receiver"/>
</dbReference>
<sequence>MVRNILLIDDSRTELLHMCKFLWRSGYRVRTAQNADEAMQELGKLLPDLILMDVVMPGTNGFSLTRNLARHPQYGKVPVFICSSKNLESDRAWGLRQGALDYFTKPVDTQLLLARIQSLA</sequence>
<dbReference type="PROSITE" id="PS50110">
    <property type="entry name" value="RESPONSE_REGULATORY"/>
    <property type="match status" value="1"/>
</dbReference>
<dbReference type="Gene3D" id="3.40.50.2300">
    <property type="match status" value="1"/>
</dbReference>
<dbReference type="SMART" id="SM00448">
    <property type="entry name" value="REC"/>
    <property type="match status" value="1"/>
</dbReference>
<dbReference type="Pfam" id="PF00072">
    <property type="entry name" value="Response_reg"/>
    <property type="match status" value="1"/>
</dbReference>
<dbReference type="InterPro" id="IPR011006">
    <property type="entry name" value="CheY-like_superfamily"/>
</dbReference>
<keyword evidence="1 2" id="KW-0597">Phosphoprotein</keyword>
<dbReference type="Proteomes" id="UP000067461">
    <property type="component" value="Chromosome"/>
</dbReference>
<dbReference type="AlphaFoldDB" id="A0A060NHS9"/>
<feature type="domain" description="Response regulatory" evidence="3">
    <location>
        <begin position="4"/>
        <end position="120"/>
    </location>
</feature>
<accession>A0A060NHS9</accession>
<organism evidence="4 5">
    <name type="scientific">Serpentinimonas raichei</name>
    <dbReference type="NCBI Taxonomy" id="1458425"/>
    <lineage>
        <taxon>Bacteria</taxon>
        <taxon>Pseudomonadati</taxon>
        <taxon>Pseudomonadota</taxon>
        <taxon>Betaproteobacteria</taxon>
        <taxon>Burkholderiales</taxon>
        <taxon>Comamonadaceae</taxon>
        <taxon>Serpentinimonas</taxon>
    </lineage>
</organism>
<feature type="modified residue" description="4-aspartylphosphate" evidence="2">
    <location>
        <position position="53"/>
    </location>
</feature>
<evidence type="ECO:0000256" key="1">
    <source>
        <dbReference type="ARBA" id="ARBA00022553"/>
    </source>
</evidence>
<dbReference type="PANTHER" id="PTHR44591">
    <property type="entry name" value="STRESS RESPONSE REGULATOR PROTEIN 1"/>
    <property type="match status" value="1"/>
</dbReference>
<dbReference type="PANTHER" id="PTHR44591:SF20">
    <property type="entry name" value="PROTEIN PILH"/>
    <property type="match status" value="1"/>
</dbReference>
<dbReference type="OrthoDB" id="9801101at2"/>
<gene>
    <name evidence="4" type="ORF">SRAA_1667</name>
</gene>
<reference evidence="4 5" key="1">
    <citation type="journal article" date="2014" name="Nat. Commun.">
        <title>Physiological and genomic features of highly alkaliphilic hydrogen-utilizing Betaproteobacteria from a continental serpentinizing site.</title>
        <authorList>
            <person name="Suzuki S."/>
            <person name="Kuenen J.G."/>
            <person name="Schipper K."/>
            <person name="van der Velde S."/>
            <person name="Ishii S."/>
            <person name="Wu A."/>
            <person name="Sorokin D.Y."/>
            <person name="Tenney A."/>
            <person name="Meng X.Y."/>
            <person name="Morrill P.L."/>
            <person name="Kamagata Y."/>
            <person name="Muyzer G."/>
            <person name="Nealson K.H."/>
        </authorList>
    </citation>
    <scope>NUCLEOTIDE SEQUENCE [LARGE SCALE GENOMIC DNA]</scope>
    <source>
        <strain evidence="4 5">A1</strain>
    </source>
</reference>
<dbReference type="KEGG" id="cbaa:SRAA_1667"/>
<dbReference type="EMBL" id="AP014568">
    <property type="protein sequence ID" value="BAO81521.1"/>
    <property type="molecule type" value="Genomic_DNA"/>
</dbReference>
<dbReference type="RefSeq" id="WP_045532061.1">
    <property type="nucleotide sequence ID" value="NZ_AP014568.1"/>
</dbReference>
<evidence type="ECO:0000259" key="3">
    <source>
        <dbReference type="PROSITE" id="PS50110"/>
    </source>
</evidence>